<evidence type="ECO:0000313" key="2">
    <source>
        <dbReference type="Proteomes" id="UP001642409"/>
    </source>
</evidence>
<organism evidence="1 2">
    <name type="scientific">Hexamita inflata</name>
    <dbReference type="NCBI Taxonomy" id="28002"/>
    <lineage>
        <taxon>Eukaryota</taxon>
        <taxon>Metamonada</taxon>
        <taxon>Diplomonadida</taxon>
        <taxon>Hexamitidae</taxon>
        <taxon>Hexamitinae</taxon>
        <taxon>Hexamita</taxon>
    </lineage>
</organism>
<proteinExistence type="predicted"/>
<evidence type="ECO:0000313" key="1">
    <source>
        <dbReference type="EMBL" id="CAL5986018.1"/>
    </source>
</evidence>
<dbReference type="EMBL" id="CAXDID020000019">
    <property type="protein sequence ID" value="CAL5986018.1"/>
    <property type="molecule type" value="Genomic_DNA"/>
</dbReference>
<name>A0ABP1H801_9EUKA</name>
<comment type="caution">
    <text evidence="1">The sequence shown here is derived from an EMBL/GenBank/DDBJ whole genome shotgun (WGS) entry which is preliminary data.</text>
</comment>
<accession>A0ABP1H801</accession>
<dbReference type="Proteomes" id="UP001642409">
    <property type="component" value="Unassembled WGS sequence"/>
</dbReference>
<reference evidence="1 2" key="1">
    <citation type="submission" date="2024-07" db="EMBL/GenBank/DDBJ databases">
        <authorList>
            <person name="Akdeniz Z."/>
        </authorList>
    </citation>
    <scope>NUCLEOTIDE SEQUENCE [LARGE SCALE GENOMIC DNA]</scope>
</reference>
<protein>
    <submittedName>
        <fullName evidence="1">Uncharacterized protein</fullName>
    </submittedName>
</protein>
<keyword evidence="2" id="KW-1185">Reference proteome</keyword>
<gene>
    <name evidence="1" type="ORF">HINF_LOCUS9214</name>
</gene>
<sequence>MPPTSTSRSSDYLSGVVFDKEEDIRQAMQMWMELDASINTVFDAAETDYTASSILADDAQFCGNKNCKPAENFPRILPALNQNFELPGSEQFPRPSRDVVYTNETEIAADYLFPLEKENLTRVKNYISKIITLSQNNPSEIMVLTDIKDFLRQQSEIEKNSIVVRSEQDYIDLDGKTTWGPMKLMAFALHYCIRPILNILTFALEKYDATELNLFSGGSEIETENNQFIVVFLRGINRYIELDDEYLPEVSKQVFQLILKLLVQLPDAVQKCVESAKKQDLVINLTQYNTEYNKLIAKTHNITAPLFEFMKNDEIEDINFSVTGNVIDTFLGMSALEAGQFLVKNITEIYFTMEKKSIGEAFMKLFKISGESLTNYINSLNSQNNVNQDFYSVKSFTSTFQPFDLRAIFTVMEYFIHLYNFNCSDQKALCVAKNHIVSLFKKYKLSQFLKKRCDESLRASSVQLIDANVQLIMDAFNFLFDQLQMQGKANIDLLEGICQSEDFKQQIIKLADTIKLVDQTEYEAQCTFAVIRCSLISEYSNRVNQLVIERVVELQDSWSRILLPQMENVTDLEKFYYGLGNDKQLHQVALLLNKNQDLTRLKNAKVSDGILMLSNQQIESVSFATALPEDLKVVLVFVPQDSLYELKDYVIVNKQEKVYFTKVFTIHKDAVYMLIDSELPYPSFREGRFTCTHLGDSVCKFCELNTKEGGLQHMRTRNYPLLTKFDREPFEAVKKNLCERFVLNLARLNAFVGPEFQLFQNEDGTVRSLSGNQTKLISSAGNGSFTRIIVNPKEIKYQIKPEQIDTFLEFFIKINKVKTVHCAFNEKKTQNLDTLIVMDLPAIKGLEKTGDQNMFVQKSDEIKADLVQALVKAVDMPQTYYIALKKMLLKQTCTFDALLKLVDNYSTLEGDRTEIKTLKKILLEDNIEPVLKSFQIAIVDPSTAQQLDLSNVQVINMSSQVIKSNKLVKVHIVGSALLEQLSKYQPAATNVVVDYLTQDEKNKCIDDFAKQHGLSPNFLKKCISGDYILKNNALQLANQLEVSITQSWIKTLNLTSLMLQFKKATVEQIVKDLVDAKGFKSVFSALNKEMKQDLSHVFVLDKSDVEKLKKFSSKSVFVLQKELKIDLVEQLLLICNSEVNGNPFYTKARTTFLKKNTEYEGKQFVEYLQKILEYYALQEGELSLIKTLKGVFEGTESVMRILGAYHMAIVDPEALKLIDCKNVKLVWFSKEEAPEGAIKVGLE</sequence>